<dbReference type="Proteomes" id="UP000022311">
    <property type="component" value="Unassembled WGS sequence"/>
</dbReference>
<evidence type="ECO:0000313" key="2">
    <source>
        <dbReference type="Proteomes" id="UP000022311"/>
    </source>
</evidence>
<dbReference type="EMBL" id="JALD01000087">
    <property type="protein sequence ID" value="EUD09028.1"/>
    <property type="molecule type" value="Genomic_DNA"/>
</dbReference>
<dbReference type="AlphaFoldDB" id="A0AAV3LZP4"/>
<accession>A0AAV3LZP4</accession>
<reference evidence="1 2" key="1">
    <citation type="submission" date="2014-01" db="EMBL/GenBank/DDBJ databases">
        <authorList>
            <person name="Durkin A.S."/>
            <person name="McCorrison J."/>
            <person name="Torralba M."/>
            <person name="Gillis M."/>
            <person name="Haft D.H."/>
            <person name="Methe B."/>
            <person name="Sutton G."/>
            <person name="Nelson K.E."/>
        </authorList>
    </citation>
    <scope>NUCLEOTIDE SEQUENCE [LARGE SCALE GENOMIC DNA]</scope>
    <source>
        <strain evidence="1 2">205/92</strain>
    </source>
</reference>
<organism evidence="1 2">
    <name type="scientific">Providencia alcalifaciens 205/92</name>
    <dbReference type="NCBI Taxonomy" id="1256988"/>
    <lineage>
        <taxon>Bacteria</taxon>
        <taxon>Pseudomonadati</taxon>
        <taxon>Pseudomonadota</taxon>
        <taxon>Gammaproteobacteria</taxon>
        <taxon>Enterobacterales</taxon>
        <taxon>Morganellaceae</taxon>
        <taxon>Providencia</taxon>
    </lineage>
</organism>
<sequence>MKKKKLCGGKSRAVTQNKHFAHPMGICVRYITKITDGKKNLNNFQVYHIYKSH</sequence>
<name>A0AAV3LZP4_9GAMM</name>
<evidence type="ECO:0000313" key="1">
    <source>
        <dbReference type="EMBL" id="EUD09028.1"/>
    </source>
</evidence>
<proteinExistence type="predicted"/>
<gene>
    <name evidence="1" type="ORF">HMPREF1563_3678</name>
</gene>
<protein>
    <submittedName>
        <fullName evidence="1">Uncharacterized protein</fullName>
    </submittedName>
</protein>
<comment type="caution">
    <text evidence="1">The sequence shown here is derived from an EMBL/GenBank/DDBJ whole genome shotgun (WGS) entry which is preliminary data.</text>
</comment>